<dbReference type="OrthoDB" id="1160493at2"/>
<keyword evidence="2" id="KW-1185">Reference proteome</keyword>
<reference evidence="1 2" key="1">
    <citation type="submission" date="2019-07" db="EMBL/GenBank/DDBJ databases">
        <title>The draft genome sequence of Aquimarina algiphila M91.</title>
        <authorList>
            <person name="Meng X."/>
        </authorList>
    </citation>
    <scope>NUCLEOTIDE SEQUENCE [LARGE SCALE GENOMIC DNA]</scope>
    <source>
        <strain evidence="1 2">M91</strain>
    </source>
</reference>
<dbReference type="Proteomes" id="UP000318833">
    <property type="component" value="Unassembled WGS sequence"/>
</dbReference>
<accession>A0A554VNF3</accession>
<evidence type="ECO:0000313" key="2">
    <source>
        <dbReference type="Proteomes" id="UP000318833"/>
    </source>
</evidence>
<dbReference type="AlphaFoldDB" id="A0A554VNF3"/>
<dbReference type="Gene3D" id="2.40.160.60">
    <property type="entry name" value="Outer membrane protein transport protein (OMPP1/FadL/TodX)"/>
    <property type="match status" value="1"/>
</dbReference>
<gene>
    <name evidence="1" type="ORF">FOF46_07240</name>
</gene>
<protein>
    <submittedName>
        <fullName evidence="1">Alpha-ketoglutarate decarboxylase</fullName>
    </submittedName>
</protein>
<evidence type="ECO:0000313" key="1">
    <source>
        <dbReference type="EMBL" id="TSE09893.1"/>
    </source>
</evidence>
<name>A0A554VNF3_9FLAO</name>
<organism evidence="1 2">
    <name type="scientific">Aquimarina algiphila</name>
    <dbReference type="NCBI Taxonomy" id="2047982"/>
    <lineage>
        <taxon>Bacteria</taxon>
        <taxon>Pseudomonadati</taxon>
        <taxon>Bacteroidota</taxon>
        <taxon>Flavobacteriia</taxon>
        <taxon>Flavobacteriales</taxon>
        <taxon>Flavobacteriaceae</taxon>
        <taxon>Aquimarina</taxon>
    </lineage>
</organism>
<dbReference type="EMBL" id="VLNR01000011">
    <property type="protein sequence ID" value="TSE09893.1"/>
    <property type="molecule type" value="Genomic_DNA"/>
</dbReference>
<proteinExistence type="predicted"/>
<comment type="caution">
    <text evidence="1">The sequence shown here is derived from an EMBL/GenBank/DDBJ whole genome shotgun (WGS) entry which is preliminary data.</text>
</comment>
<sequence length="162" mass="18434">MFFSLQKGTAQYDDFWSNVRFGGNLGIGFSNNTFNAVIAPAAVYEFNEWFSAGVGLNFGYSSFENDRFNEEGNSTNYGGSVITLLSPFPELQLSAEFEEMGVHRRIEFQDQTITDDYWYPALFVGAGYRMDFVSIGIRYDVLYDDDKSIYGSAYAPFVRVFF</sequence>